<name>A0ACC1A753_9ROSI</name>
<keyword evidence="2" id="KW-1185">Reference proteome</keyword>
<gene>
    <name evidence="1" type="ORF">Patl1_11890</name>
</gene>
<comment type="caution">
    <text evidence="1">The sequence shown here is derived from an EMBL/GenBank/DDBJ whole genome shotgun (WGS) entry which is preliminary data.</text>
</comment>
<evidence type="ECO:0000313" key="1">
    <source>
        <dbReference type="EMBL" id="KAJ0082647.1"/>
    </source>
</evidence>
<accession>A0ACC1A753</accession>
<dbReference type="Proteomes" id="UP001164250">
    <property type="component" value="Chromosome 12"/>
</dbReference>
<reference evidence="2" key="1">
    <citation type="journal article" date="2023" name="G3 (Bethesda)">
        <title>Genome assembly and association tests identify interacting loci associated with vigor, precocity, and sex in interspecific pistachio rootstocks.</title>
        <authorList>
            <person name="Palmer W."/>
            <person name="Jacygrad E."/>
            <person name="Sagayaradj S."/>
            <person name="Cavanaugh K."/>
            <person name="Han R."/>
            <person name="Bertier L."/>
            <person name="Beede B."/>
            <person name="Kafkas S."/>
            <person name="Golino D."/>
            <person name="Preece J."/>
            <person name="Michelmore R."/>
        </authorList>
    </citation>
    <scope>NUCLEOTIDE SEQUENCE [LARGE SCALE GENOMIC DNA]</scope>
</reference>
<evidence type="ECO:0000313" key="2">
    <source>
        <dbReference type="Proteomes" id="UP001164250"/>
    </source>
</evidence>
<proteinExistence type="predicted"/>
<organism evidence="1 2">
    <name type="scientific">Pistacia atlantica</name>
    <dbReference type="NCBI Taxonomy" id="434234"/>
    <lineage>
        <taxon>Eukaryota</taxon>
        <taxon>Viridiplantae</taxon>
        <taxon>Streptophyta</taxon>
        <taxon>Embryophyta</taxon>
        <taxon>Tracheophyta</taxon>
        <taxon>Spermatophyta</taxon>
        <taxon>Magnoliopsida</taxon>
        <taxon>eudicotyledons</taxon>
        <taxon>Gunneridae</taxon>
        <taxon>Pentapetalae</taxon>
        <taxon>rosids</taxon>
        <taxon>malvids</taxon>
        <taxon>Sapindales</taxon>
        <taxon>Anacardiaceae</taxon>
        <taxon>Pistacia</taxon>
    </lineage>
</organism>
<sequence>MAHEVSQTKVKLPHNYESILGEADSQVDKSSSIDKLYDQLYSGVFLNQMKKKFWVDKLSHKNCFMLFARELSYPKGNWFLHSIILDSPPQIDVAELQDSQSFEVKGKFNTMNLTPATLYQVSFTLMMKDEAQNGWEDPVNLKLFLPNETSEVRKEYLNKRPKNQWIEILVGTFTTTYMDSGDIEFSMYEFGKRLKKGIVILGAVIKPFSFR</sequence>
<protein>
    <submittedName>
        <fullName evidence="1">Uncharacterized protein</fullName>
    </submittedName>
</protein>
<dbReference type="EMBL" id="CM047908">
    <property type="protein sequence ID" value="KAJ0082647.1"/>
    <property type="molecule type" value="Genomic_DNA"/>
</dbReference>